<feature type="chain" id="PRO_5040835991" description="DUF3298 domain-containing protein" evidence="1">
    <location>
        <begin position="22"/>
        <end position="261"/>
    </location>
</feature>
<dbReference type="AlphaFoldDB" id="A0A9X3D8H7"/>
<protein>
    <recommendedName>
        <fullName evidence="4">DUF3298 domain-containing protein</fullName>
    </recommendedName>
</protein>
<name>A0A9X3D8H7_9ACTN</name>
<gene>
    <name evidence="2" type="ORF">OSB52_24050</name>
</gene>
<evidence type="ECO:0008006" key="4">
    <source>
        <dbReference type="Google" id="ProtNLM"/>
    </source>
</evidence>
<dbReference type="Proteomes" id="UP001143347">
    <property type="component" value="Unassembled WGS sequence"/>
</dbReference>
<keyword evidence="3" id="KW-1185">Reference proteome</keyword>
<evidence type="ECO:0000313" key="2">
    <source>
        <dbReference type="EMBL" id="MCX2967145.1"/>
    </source>
</evidence>
<evidence type="ECO:0000313" key="3">
    <source>
        <dbReference type="Proteomes" id="UP001143347"/>
    </source>
</evidence>
<accession>A0A9X3D8H7</accession>
<reference evidence="2" key="1">
    <citation type="submission" date="2022-10" db="EMBL/GenBank/DDBJ databases">
        <title>WGS of marine actinomycetes from Thailand.</title>
        <authorList>
            <person name="Thawai C."/>
        </authorList>
    </citation>
    <scope>NUCLEOTIDE SEQUENCE</scope>
    <source>
        <strain evidence="2">SW21</strain>
    </source>
</reference>
<comment type="caution">
    <text evidence="2">The sequence shown here is derived from an EMBL/GenBank/DDBJ whole genome shotgun (WGS) entry which is preliminary data.</text>
</comment>
<feature type="signal peptide" evidence="1">
    <location>
        <begin position="1"/>
        <end position="21"/>
    </location>
</feature>
<dbReference type="PROSITE" id="PS51257">
    <property type="entry name" value="PROKAR_LIPOPROTEIN"/>
    <property type="match status" value="1"/>
</dbReference>
<proteinExistence type="predicted"/>
<dbReference type="RefSeq" id="WP_266063838.1">
    <property type="nucleotide sequence ID" value="NZ_JAPKFM010000044.1"/>
</dbReference>
<evidence type="ECO:0000256" key="1">
    <source>
        <dbReference type="SAM" id="SignalP"/>
    </source>
</evidence>
<dbReference type="EMBL" id="JAPKFM010000044">
    <property type="protein sequence ID" value="MCX2967145.1"/>
    <property type="molecule type" value="Genomic_DNA"/>
</dbReference>
<organism evidence="2 3">
    <name type="scientific">Gordonia aquimaris</name>
    <dbReference type="NCBI Taxonomy" id="2984863"/>
    <lineage>
        <taxon>Bacteria</taxon>
        <taxon>Bacillati</taxon>
        <taxon>Actinomycetota</taxon>
        <taxon>Actinomycetes</taxon>
        <taxon>Mycobacteriales</taxon>
        <taxon>Gordoniaceae</taxon>
        <taxon>Gordonia</taxon>
    </lineage>
</organism>
<sequence length="261" mass="27306">MRFLRAATVVAALACATGMSAGCSTNDSTAVPTSRTVETTVVALTESSFADEPAADSAASANGYHPTLVRPTLLRTDGRRASTTYDVQLPQVDGGAPAVRGRFNSGMRAALDDVVTGLTDTTVSDGSLADDQRSRVTTVTDDVVAGTAIFTTYAQGAAHPNNHVATITIDAHTAQPILLDDVFLDTDAAAAQLAAAVTRIDPRVDPVHPDIDNFLNWVPLANGFHTYVPVVHALGDWLPVTVPWDEISALLRPGMADQLSG</sequence>
<keyword evidence="1" id="KW-0732">Signal</keyword>